<feature type="transmembrane region" description="Helical" evidence="1">
    <location>
        <begin position="62"/>
        <end position="80"/>
    </location>
</feature>
<name>K9VTC2_9CYAN</name>
<keyword evidence="3" id="KW-1185">Reference proteome</keyword>
<dbReference type="OrthoDB" id="511072at2"/>
<dbReference type="KEGG" id="oni:Osc7112_6316"/>
<evidence type="ECO:0000313" key="3">
    <source>
        <dbReference type="Proteomes" id="UP000010478"/>
    </source>
</evidence>
<organism evidence="2 3">
    <name type="scientific">Phormidium nigroviride PCC 7112</name>
    <dbReference type="NCBI Taxonomy" id="179408"/>
    <lineage>
        <taxon>Bacteria</taxon>
        <taxon>Bacillati</taxon>
        <taxon>Cyanobacteriota</taxon>
        <taxon>Cyanophyceae</taxon>
        <taxon>Oscillatoriophycideae</taxon>
        <taxon>Oscillatoriales</taxon>
        <taxon>Oscillatoriaceae</taxon>
        <taxon>Phormidium</taxon>
    </lineage>
</organism>
<accession>K9VTC2</accession>
<reference evidence="2 3" key="1">
    <citation type="submission" date="2012-05" db="EMBL/GenBank/DDBJ databases">
        <title>Finished plasmid 1 of genome of Oscillatoria sp. PCC 7112.</title>
        <authorList>
            <consortium name="US DOE Joint Genome Institute"/>
            <person name="Gugger M."/>
            <person name="Coursin T."/>
            <person name="Rippka R."/>
            <person name="Tandeau De Marsac N."/>
            <person name="Huntemann M."/>
            <person name="Wei C.-L."/>
            <person name="Han J."/>
            <person name="Detter J.C."/>
            <person name="Han C."/>
            <person name="Tapia R."/>
            <person name="Davenport K."/>
            <person name="Daligault H."/>
            <person name="Erkkila T."/>
            <person name="Gu W."/>
            <person name="Munk A.C.C."/>
            <person name="Teshima H."/>
            <person name="Xu Y."/>
            <person name="Chain P."/>
            <person name="Chen A."/>
            <person name="Krypides N."/>
            <person name="Mavromatis K."/>
            <person name="Markowitz V."/>
            <person name="Szeto E."/>
            <person name="Ivanova N."/>
            <person name="Mikhailova N."/>
            <person name="Ovchinnikova G."/>
            <person name="Pagani I."/>
            <person name="Pati A."/>
            <person name="Goodwin L."/>
            <person name="Peters L."/>
            <person name="Pitluck S."/>
            <person name="Woyke T."/>
            <person name="Kerfeld C."/>
        </authorList>
    </citation>
    <scope>NUCLEOTIDE SEQUENCE [LARGE SCALE GENOMIC DNA]</scope>
    <source>
        <strain evidence="2 3">PCC 7112</strain>
        <plasmid evidence="2 3">pOSC7112.01</plasmid>
    </source>
</reference>
<dbReference type="AlphaFoldDB" id="K9VTC2"/>
<geneLocation type="plasmid" evidence="2 3">
    <name>pOSC7112.01</name>
</geneLocation>
<keyword evidence="2" id="KW-0614">Plasmid</keyword>
<dbReference type="RefSeq" id="WP_015211655.1">
    <property type="nucleotide sequence ID" value="NC_019763.1"/>
</dbReference>
<keyword evidence="1" id="KW-0812">Transmembrane</keyword>
<proteinExistence type="predicted"/>
<dbReference type="EMBL" id="CP003615">
    <property type="protein sequence ID" value="AFZ10480.1"/>
    <property type="molecule type" value="Genomic_DNA"/>
</dbReference>
<evidence type="ECO:0000256" key="1">
    <source>
        <dbReference type="SAM" id="Phobius"/>
    </source>
</evidence>
<protein>
    <submittedName>
        <fullName evidence="2">Uncharacterized protein</fullName>
    </submittedName>
</protein>
<gene>
    <name evidence="2" type="ORF">Osc7112_6316</name>
</gene>
<evidence type="ECO:0000313" key="2">
    <source>
        <dbReference type="EMBL" id="AFZ10480.1"/>
    </source>
</evidence>
<dbReference type="HOGENOM" id="CLU_1208893_0_0_3"/>
<sequence>MFSKNQQLTSGSEHIGKPQIIAGKKKLLLFSQPSQKKLPNPASNSLNNSGSRVSSFLFIGRWFRFGVVLFLLLSVLLGTTGCTASATTISWTPATRLIPVENVQGIVAENSELNPQDSASNVLAWAVNKPAGRLVIFNFNSPGVCGAGGCLYAGYLFIKNVSTTRVFASYLNDKLPPNKPLLQVVSDPSKTSDLPCLQVQQHSQNGIRQLFYCFNGRQYQLANSSLIELPHKMQ</sequence>
<dbReference type="Proteomes" id="UP000010478">
    <property type="component" value="Plasmid pOSC7112.01"/>
</dbReference>
<keyword evidence="1" id="KW-0472">Membrane</keyword>
<keyword evidence="1" id="KW-1133">Transmembrane helix</keyword>